<evidence type="ECO:0000256" key="1">
    <source>
        <dbReference type="SAM" id="Phobius"/>
    </source>
</evidence>
<organism evidence="2 3">
    <name type="scientific">Alkalihalobacterium chitinilyticum</name>
    <dbReference type="NCBI Taxonomy" id="2980103"/>
    <lineage>
        <taxon>Bacteria</taxon>
        <taxon>Bacillati</taxon>
        <taxon>Bacillota</taxon>
        <taxon>Bacilli</taxon>
        <taxon>Bacillales</taxon>
        <taxon>Bacillaceae</taxon>
        <taxon>Alkalihalobacterium</taxon>
    </lineage>
</organism>
<comment type="caution">
    <text evidence="2">The sequence shown here is derived from an EMBL/GenBank/DDBJ whole genome shotgun (WGS) entry which is preliminary data.</text>
</comment>
<reference evidence="2" key="1">
    <citation type="submission" date="2024-05" db="EMBL/GenBank/DDBJ databases">
        <title>Alkalihalobacillus sp. strain MEB203 novel alkaliphilic bacterium from Lonar Lake, India.</title>
        <authorList>
            <person name="Joshi A."/>
            <person name="Thite S."/>
            <person name="Mengade P."/>
        </authorList>
    </citation>
    <scope>NUCLEOTIDE SEQUENCE</scope>
    <source>
        <strain evidence="2">MEB 203</strain>
    </source>
</reference>
<evidence type="ECO:0000313" key="2">
    <source>
        <dbReference type="EMBL" id="MDE5413237.1"/>
    </source>
</evidence>
<name>A0ABT5VD20_9BACI</name>
<keyword evidence="1" id="KW-0472">Membrane</keyword>
<protein>
    <submittedName>
        <fullName evidence="2">Uncharacterized protein</fullName>
    </submittedName>
</protein>
<sequence>MKKVIIFILLGFVAGYYFISLFDRGFKVEIRNETNAEISGMYLTYYTTIPNVDIPAIPANKKHKLKVNPTEDFSETSMELQYQDKEGRLHQETVFGYIEQGYSGEAIVTIQSINEDGKLQIEVEEKTSFY</sequence>
<proteinExistence type="predicted"/>
<dbReference type="RefSeq" id="WP_275117862.1">
    <property type="nucleotide sequence ID" value="NZ_JAOTPO010000004.1"/>
</dbReference>
<accession>A0ABT5VD20</accession>
<gene>
    <name evidence="2" type="ORF">N7Z68_07545</name>
</gene>
<feature type="transmembrane region" description="Helical" evidence="1">
    <location>
        <begin position="6"/>
        <end position="22"/>
    </location>
</feature>
<keyword evidence="3" id="KW-1185">Reference proteome</keyword>
<dbReference type="EMBL" id="JAOTPO010000004">
    <property type="protein sequence ID" value="MDE5413237.1"/>
    <property type="molecule type" value="Genomic_DNA"/>
</dbReference>
<dbReference type="Proteomes" id="UP001148125">
    <property type="component" value="Unassembled WGS sequence"/>
</dbReference>
<evidence type="ECO:0000313" key="3">
    <source>
        <dbReference type="Proteomes" id="UP001148125"/>
    </source>
</evidence>
<keyword evidence="1" id="KW-1133">Transmembrane helix</keyword>
<keyword evidence="1" id="KW-0812">Transmembrane</keyword>